<name>A0A9N8WNR6_9GLOM</name>
<accession>A0A9N8WNR6</accession>
<comment type="caution">
    <text evidence="1">The sequence shown here is derived from an EMBL/GenBank/DDBJ whole genome shotgun (WGS) entry which is preliminary data.</text>
</comment>
<gene>
    <name evidence="1" type="ORF">FCALED_LOCUS3337</name>
</gene>
<dbReference type="AlphaFoldDB" id="A0A9N8WNR6"/>
<sequence>MESFENYETENYPKDPHIKYQKRSNGGTFYYEVIEVGFYPNECKTTRGDKRMSPYPIPTNYKIKTTYGRSAKQIITCSINYDENHSPIFKIDWMKKDENFQVISKKSATEATTLYLQKLLGEDTNTKKSGVIVFGLQLSCLKKFREQNERNEKEG</sequence>
<protein>
    <submittedName>
        <fullName evidence="1">16985_t:CDS:1</fullName>
    </submittedName>
</protein>
<proteinExistence type="predicted"/>
<dbReference type="OrthoDB" id="2318559at2759"/>
<dbReference type="EMBL" id="CAJVPQ010000575">
    <property type="protein sequence ID" value="CAG8493486.1"/>
    <property type="molecule type" value="Genomic_DNA"/>
</dbReference>
<reference evidence="1" key="1">
    <citation type="submission" date="2021-06" db="EMBL/GenBank/DDBJ databases">
        <authorList>
            <person name="Kallberg Y."/>
            <person name="Tangrot J."/>
            <person name="Rosling A."/>
        </authorList>
    </citation>
    <scope>NUCLEOTIDE SEQUENCE</scope>
    <source>
        <strain evidence="1">UK204</strain>
    </source>
</reference>
<evidence type="ECO:0000313" key="1">
    <source>
        <dbReference type="EMBL" id="CAG8493486.1"/>
    </source>
</evidence>
<evidence type="ECO:0000313" key="2">
    <source>
        <dbReference type="Proteomes" id="UP000789570"/>
    </source>
</evidence>
<keyword evidence="2" id="KW-1185">Reference proteome</keyword>
<organism evidence="1 2">
    <name type="scientific">Funneliformis caledonium</name>
    <dbReference type="NCBI Taxonomy" id="1117310"/>
    <lineage>
        <taxon>Eukaryota</taxon>
        <taxon>Fungi</taxon>
        <taxon>Fungi incertae sedis</taxon>
        <taxon>Mucoromycota</taxon>
        <taxon>Glomeromycotina</taxon>
        <taxon>Glomeromycetes</taxon>
        <taxon>Glomerales</taxon>
        <taxon>Glomeraceae</taxon>
        <taxon>Funneliformis</taxon>
    </lineage>
</organism>
<dbReference type="Proteomes" id="UP000789570">
    <property type="component" value="Unassembled WGS sequence"/>
</dbReference>